<dbReference type="InterPro" id="IPR011075">
    <property type="entry name" value="TetR_C"/>
</dbReference>
<dbReference type="InterPro" id="IPR001647">
    <property type="entry name" value="HTH_TetR"/>
</dbReference>
<reference evidence="6 7" key="1">
    <citation type="submission" date="2013-09" db="EMBL/GenBank/DDBJ databases">
        <title>Whole genome shotgun sequence of Novosphingobium tardaugens NBRC 16725.</title>
        <authorList>
            <person name="Isaki S."/>
            <person name="Hosoyama A."/>
            <person name="Tsuchikane K."/>
            <person name="Katsumata H."/>
            <person name="Ando Y."/>
            <person name="Yamazaki S."/>
            <person name="Fujita N."/>
        </authorList>
    </citation>
    <scope>NUCLEOTIDE SEQUENCE [LARGE SCALE GENOMIC DNA]</scope>
    <source>
        <strain evidence="6 7">NBRC 16725</strain>
    </source>
</reference>
<gene>
    <name evidence="6" type="ORF">NT2_03_00560</name>
</gene>
<dbReference type="PROSITE" id="PS50977">
    <property type="entry name" value="HTH_TETR_2"/>
    <property type="match status" value="1"/>
</dbReference>
<dbReference type="eggNOG" id="COG1309">
    <property type="taxonomic scope" value="Bacteria"/>
</dbReference>
<dbReference type="InterPro" id="IPR009057">
    <property type="entry name" value="Homeodomain-like_sf"/>
</dbReference>
<accession>U3A1C7</accession>
<evidence type="ECO:0000313" key="7">
    <source>
        <dbReference type="Proteomes" id="UP000016568"/>
    </source>
</evidence>
<organism evidence="6 7">
    <name type="scientific">Caenibius tardaugens NBRC 16725</name>
    <dbReference type="NCBI Taxonomy" id="1219035"/>
    <lineage>
        <taxon>Bacteria</taxon>
        <taxon>Pseudomonadati</taxon>
        <taxon>Pseudomonadota</taxon>
        <taxon>Alphaproteobacteria</taxon>
        <taxon>Sphingomonadales</taxon>
        <taxon>Erythrobacteraceae</taxon>
        <taxon>Caenibius</taxon>
    </lineage>
</organism>
<feature type="DNA-binding region" description="H-T-H motif" evidence="4">
    <location>
        <begin position="44"/>
        <end position="63"/>
    </location>
</feature>
<dbReference type="KEGG" id="ntd:EGO55_02805"/>
<keyword evidence="7" id="KW-1185">Reference proteome</keyword>
<keyword evidence="3" id="KW-0804">Transcription</keyword>
<dbReference type="RefSeq" id="WP_021689475.1">
    <property type="nucleotide sequence ID" value="NZ_BASZ01000003.1"/>
</dbReference>
<evidence type="ECO:0000259" key="5">
    <source>
        <dbReference type="PROSITE" id="PS50977"/>
    </source>
</evidence>
<dbReference type="Proteomes" id="UP000016568">
    <property type="component" value="Unassembled WGS sequence"/>
</dbReference>
<dbReference type="PANTHER" id="PTHR30055">
    <property type="entry name" value="HTH-TYPE TRANSCRIPTIONAL REGULATOR RUTR"/>
    <property type="match status" value="1"/>
</dbReference>
<dbReference type="SUPFAM" id="SSF48498">
    <property type="entry name" value="Tetracyclin repressor-like, C-terminal domain"/>
    <property type="match status" value="1"/>
</dbReference>
<dbReference type="Gene3D" id="1.10.10.60">
    <property type="entry name" value="Homeodomain-like"/>
    <property type="match status" value="1"/>
</dbReference>
<proteinExistence type="predicted"/>
<evidence type="ECO:0000256" key="3">
    <source>
        <dbReference type="ARBA" id="ARBA00023163"/>
    </source>
</evidence>
<dbReference type="GO" id="GO:0003700">
    <property type="term" value="F:DNA-binding transcription factor activity"/>
    <property type="evidence" value="ECO:0007669"/>
    <property type="project" value="TreeGrafter"/>
</dbReference>
<dbReference type="InterPro" id="IPR036271">
    <property type="entry name" value="Tet_transcr_reg_TetR-rel_C_sf"/>
</dbReference>
<evidence type="ECO:0000256" key="1">
    <source>
        <dbReference type="ARBA" id="ARBA00023015"/>
    </source>
</evidence>
<dbReference type="GO" id="GO:0000976">
    <property type="term" value="F:transcription cis-regulatory region binding"/>
    <property type="evidence" value="ECO:0007669"/>
    <property type="project" value="TreeGrafter"/>
</dbReference>
<keyword evidence="1" id="KW-0805">Transcription regulation</keyword>
<dbReference type="AlphaFoldDB" id="U3A1C7"/>
<dbReference type="PRINTS" id="PR00455">
    <property type="entry name" value="HTHTETR"/>
</dbReference>
<dbReference type="OrthoDB" id="7510588at2"/>
<dbReference type="Pfam" id="PF16859">
    <property type="entry name" value="TetR_C_11"/>
    <property type="match status" value="1"/>
</dbReference>
<dbReference type="InterPro" id="IPR050109">
    <property type="entry name" value="HTH-type_TetR-like_transc_reg"/>
</dbReference>
<sequence>MASHTSEETEIRAGVGRPRSGEIDEQIVAAARALLAEGGYEAMTFEAIGKLTGIGRPTIYRRWPSKAHLAAAIAYGKNRPLPRTDGDLRMQIQALVDQVARQYSHPEIAAAAIGLINTFNSDDGLRSELHKPAEDDARRQMHEIVAAGKADGSVCPDADADILFDMIVGTLIFRIMFSSKEIPADHIGKLVDHLCRALTQPA</sequence>
<dbReference type="Pfam" id="PF00440">
    <property type="entry name" value="TetR_N"/>
    <property type="match status" value="1"/>
</dbReference>
<dbReference type="EMBL" id="BASZ01000003">
    <property type="protein sequence ID" value="GAD48568.1"/>
    <property type="molecule type" value="Genomic_DNA"/>
</dbReference>
<dbReference type="Gene3D" id="1.10.357.10">
    <property type="entry name" value="Tetracycline Repressor, domain 2"/>
    <property type="match status" value="1"/>
</dbReference>
<comment type="caution">
    <text evidence="6">The sequence shown here is derived from an EMBL/GenBank/DDBJ whole genome shotgun (WGS) entry which is preliminary data.</text>
</comment>
<keyword evidence="2 4" id="KW-0238">DNA-binding</keyword>
<protein>
    <submittedName>
        <fullName evidence="6">Putative TetR family transcriptional regulator</fullName>
    </submittedName>
</protein>
<feature type="domain" description="HTH tetR-type" evidence="5">
    <location>
        <begin position="21"/>
        <end position="81"/>
    </location>
</feature>
<dbReference type="PANTHER" id="PTHR30055:SF148">
    <property type="entry name" value="TETR-FAMILY TRANSCRIPTIONAL REGULATOR"/>
    <property type="match status" value="1"/>
</dbReference>
<evidence type="ECO:0000313" key="6">
    <source>
        <dbReference type="EMBL" id="GAD48568.1"/>
    </source>
</evidence>
<evidence type="ECO:0000256" key="2">
    <source>
        <dbReference type="ARBA" id="ARBA00023125"/>
    </source>
</evidence>
<evidence type="ECO:0000256" key="4">
    <source>
        <dbReference type="PROSITE-ProRule" id="PRU00335"/>
    </source>
</evidence>
<name>U3A1C7_9SPHN</name>
<dbReference type="SUPFAM" id="SSF46689">
    <property type="entry name" value="Homeodomain-like"/>
    <property type="match status" value="1"/>
</dbReference>